<name>A0A5J4V9L3_9EUKA</name>
<dbReference type="AlphaFoldDB" id="A0A5J4V9L3"/>
<dbReference type="InterPro" id="IPR035938">
    <property type="entry name" value="Hemerythrin-like_sf"/>
</dbReference>
<dbReference type="GO" id="GO:0046872">
    <property type="term" value="F:metal ion binding"/>
    <property type="evidence" value="ECO:0007669"/>
    <property type="project" value="UniProtKB-KW"/>
</dbReference>
<keyword evidence="3" id="KW-0408">Iron</keyword>
<evidence type="ECO:0000256" key="1">
    <source>
        <dbReference type="ARBA" id="ARBA00010587"/>
    </source>
</evidence>
<comment type="similarity">
    <text evidence="1">Belongs to the hemerythrin family.</text>
</comment>
<dbReference type="Proteomes" id="UP000324800">
    <property type="component" value="Unassembled WGS sequence"/>
</dbReference>
<evidence type="ECO:0000256" key="3">
    <source>
        <dbReference type="ARBA" id="ARBA00023004"/>
    </source>
</evidence>
<protein>
    <recommendedName>
        <fullName evidence="6">Hemerythrin-like domain-containing protein</fullName>
    </recommendedName>
</protein>
<dbReference type="EMBL" id="SNRW01008620">
    <property type="protein sequence ID" value="KAA6379229.1"/>
    <property type="molecule type" value="Genomic_DNA"/>
</dbReference>
<reference evidence="4 5" key="1">
    <citation type="submission" date="2019-03" db="EMBL/GenBank/DDBJ databases">
        <title>Single cell metagenomics reveals metabolic interactions within the superorganism composed of flagellate Streblomastix strix and complex community of Bacteroidetes bacteria on its surface.</title>
        <authorList>
            <person name="Treitli S.C."/>
            <person name="Kolisko M."/>
            <person name="Husnik F."/>
            <person name="Keeling P."/>
            <person name="Hampl V."/>
        </authorList>
    </citation>
    <scope>NUCLEOTIDE SEQUENCE [LARGE SCALE GENOMIC DNA]</scope>
    <source>
        <strain evidence="4">ST1C</strain>
    </source>
</reference>
<dbReference type="PROSITE" id="PS00550">
    <property type="entry name" value="HEMERYTHRINS"/>
    <property type="match status" value="1"/>
</dbReference>
<evidence type="ECO:0008006" key="6">
    <source>
        <dbReference type="Google" id="ProtNLM"/>
    </source>
</evidence>
<gene>
    <name evidence="4" type="ORF">EZS28_025245</name>
</gene>
<comment type="caution">
    <text evidence="4">The sequence shown here is derived from an EMBL/GenBank/DDBJ whole genome shotgun (WGS) entry which is preliminary data.</text>
</comment>
<dbReference type="Gene3D" id="1.20.120.50">
    <property type="entry name" value="Hemerythrin-like"/>
    <property type="match status" value="1"/>
</dbReference>
<evidence type="ECO:0000313" key="5">
    <source>
        <dbReference type="Proteomes" id="UP000324800"/>
    </source>
</evidence>
<sequence length="282" mass="32741">MHIELIGKETDEEEDIVIWSEDMNTGTDRIDIVLKSITKKLSNIVRCVDKNLYYQVNLIMDEIVMQLLIHFTDEEELMKKYKFPSVLQHAHKHSHVTIIQKAISFQDSLTNITLNEAIIFCSTLMPTHIKTFDAEFILYLQELAPQHDLNLEIDLQELKIPPSITDFLRGPNTTMLGRINFEKVLNRIYERQESTNQLMDNIIQEPIYLSTLVQFEPNPLRVEKALGYLNLTLNSLVLITVELIPHEEKTPYSLIGEIIIDPNDKTLLKIKRLDLMEVGQDQ</sequence>
<keyword evidence="2" id="KW-0479">Metal-binding</keyword>
<proteinExistence type="inferred from homology"/>
<evidence type="ECO:0000313" key="4">
    <source>
        <dbReference type="EMBL" id="KAA6379229.1"/>
    </source>
</evidence>
<dbReference type="InterPro" id="IPR016131">
    <property type="entry name" value="Haemerythrin_Fe_BS"/>
</dbReference>
<accession>A0A5J4V9L3</accession>
<evidence type="ECO:0000256" key="2">
    <source>
        <dbReference type="ARBA" id="ARBA00022723"/>
    </source>
</evidence>
<dbReference type="SUPFAM" id="SSF47188">
    <property type="entry name" value="Hemerythrin-like"/>
    <property type="match status" value="1"/>
</dbReference>
<organism evidence="4 5">
    <name type="scientific">Streblomastix strix</name>
    <dbReference type="NCBI Taxonomy" id="222440"/>
    <lineage>
        <taxon>Eukaryota</taxon>
        <taxon>Metamonada</taxon>
        <taxon>Preaxostyla</taxon>
        <taxon>Oxymonadida</taxon>
        <taxon>Streblomastigidae</taxon>
        <taxon>Streblomastix</taxon>
    </lineage>
</organism>